<accession>A0ABU4Z199</accession>
<evidence type="ECO:0000313" key="4">
    <source>
        <dbReference type="EMBL" id="MDX8493005.1"/>
    </source>
</evidence>
<reference evidence="4 5" key="1">
    <citation type="submission" date="2023-08" db="EMBL/GenBank/DDBJ databases">
        <title>Implementing the SeqCode for naming new Mesorhizobium species isolated from Vachellia karroo root nodules.</title>
        <authorList>
            <person name="Van Lill M."/>
        </authorList>
    </citation>
    <scope>NUCLEOTIDE SEQUENCE [LARGE SCALE GENOMIC DNA]</scope>
    <source>
        <strain evidence="4 5">VK22B</strain>
    </source>
</reference>
<dbReference type="EC" id="4.2.1.41" evidence="4"/>
<organism evidence="4 5">
    <name type="scientific">Mesorhizobium captivum</name>
    <dbReference type="NCBI Taxonomy" id="3072319"/>
    <lineage>
        <taxon>Bacteria</taxon>
        <taxon>Pseudomonadati</taxon>
        <taxon>Pseudomonadota</taxon>
        <taxon>Alphaproteobacteria</taxon>
        <taxon>Hyphomicrobiales</taxon>
        <taxon>Phyllobacteriaceae</taxon>
        <taxon>Mesorhizobium</taxon>
    </lineage>
</organism>
<dbReference type="PANTHER" id="PTHR12128">
    <property type="entry name" value="DIHYDRODIPICOLINATE SYNTHASE"/>
    <property type="match status" value="1"/>
</dbReference>
<dbReference type="EC" id="4.3.3.7" evidence="4"/>
<evidence type="ECO:0000256" key="2">
    <source>
        <dbReference type="ARBA" id="ARBA00023239"/>
    </source>
</evidence>
<protein>
    <submittedName>
        <fullName evidence="4">Dihydrodipicolinate synthase family protein</fullName>
        <ecNumber evidence="4">4.1.3.3</ecNumber>
        <ecNumber evidence="4">4.2.1.41</ecNumber>
        <ecNumber evidence="4">4.3.3.7</ecNumber>
    </submittedName>
</protein>
<dbReference type="InterPro" id="IPR013785">
    <property type="entry name" value="Aldolase_TIM"/>
</dbReference>
<dbReference type="GO" id="GO:0008840">
    <property type="term" value="F:4-hydroxy-tetrahydrodipicolinate synthase activity"/>
    <property type="evidence" value="ECO:0007669"/>
    <property type="project" value="UniProtKB-EC"/>
</dbReference>
<dbReference type="PIRSF" id="PIRSF001365">
    <property type="entry name" value="DHDPS"/>
    <property type="match status" value="1"/>
</dbReference>
<dbReference type="InterPro" id="IPR002220">
    <property type="entry name" value="DapA-like"/>
</dbReference>
<comment type="caution">
    <text evidence="4">The sequence shown here is derived from an EMBL/GenBank/DDBJ whole genome shotgun (WGS) entry which is preliminary data.</text>
</comment>
<dbReference type="PANTHER" id="PTHR12128:SF66">
    <property type="entry name" value="4-HYDROXY-2-OXOGLUTARATE ALDOLASE, MITOCHONDRIAL"/>
    <property type="match status" value="1"/>
</dbReference>
<dbReference type="CDD" id="cd00408">
    <property type="entry name" value="DHDPS-like"/>
    <property type="match status" value="1"/>
</dbReference>
<name>A0ABU4Z199_9HYPH</name>
<evidence type="ECO:0000313" key="5">
    <source>
        <dbReference type="Proteomes" id="UP001271249"/>
    </source>
</evidence>
<evidence type="ECO:0000256" key="1">
    <source>
        <dbReference type="ARBA" id="ARBA00007592"/>
    </source>
</evidence>
<dbReference type="EMBL" id="JAVIJC010000015">
    <property type="protein sequence ID" value="MDX8493005.1"/>
    <property type="molecule type" value="Genomic_DNA"/>
</dbReference>
<keyword evidence="5" id="KW-1185">Reference proteome</keyword>
<dbReference type="Gene3D" id="3.20.20.70">
    <property type="entry name" value="Aldolase class I"/>
    <property type="match status" value="1"/>
</dbReference>
<dbReference type="Proteomes" id="UP001271249">
    <property type="component" value="Unassembled WGS sequence"/>
</dbReference>
<dbReference type="RefSeq" id="WP_320226987.1">
    <property type="nucleotide sequence ID" value="NZ_JAVIJB010000061.1"/>
</dbReference>
<sequence length="312" mass="33839">MPDHLAALPANAPRGIWGAALLAIGNDGEIDWSATRETVASLCASGVDGIYSNGTACEFHCQTEDEFDRLSALVAEEAGRAGVPFQIGISQSNARVARERLRRVVELSPSAVQFTLPDWWPPSDDEISRFAKGLAETAPSLPLVLYNPPHAKRRLALDTIARLRDDVTTLVGAKLPGGDENWFDEMRRLLPGFSIFVPGHTLATGYARGAHGSYSNVACLSPKGALSWWQQILSGASDAVEMQARIQAFLADHVLPFRARYQVSDAALDKAMAAAGGWGNIGPRLLWPYSCVPDAEIVPLAKAVRTRLPEWW</sequence>
<dbReference type="EC" id="4.1.3.3" evidence="4"/>
<comment type="similarity">
    <text evidence="1 3">Belongs to the DapA family.</text>
</comment>
<keyword evidence="2 3" id="KW-0456">Lyase</keyword>
<dbReference type="Pfam" id="PF00701">
    <property type="entry name" value="DHDPS"/>
    <property type="match status" value="1"/>
</dbReference>
<dbReference type="GO" id="GO:0047448">
    <property type="term" value="F:5-dehydro-4-deoxyglucarate dehydratase activity"/>
    <property type="evidence" value="ECO:0007669"/>
    <property type="project" value="UniProtKB-EC"/>
</dbReference>
<dbReference type="GO" id="GO:0008747">
    <property type="term" value="F:N-acetylneuraminate lyase activity"/>
    <property type="evidence" value="ECO:0007669"/>
    <property type="project" value="UniProtKB-EC"/>
</dbReference>
<evidence type="ECO:0000256" key="3">
    <source>
        <dbReference type="PIRNR" id="PIRNR001365"/>
    </source>
</evidence>
<gene>
    <name evidence="4" type="ORF">RFN29_15615</name>
</gene>
<dbReference type="SMART" id="SM01130">
    <property type="entry name" value="DHDPS"/>
    <property type="match status" value="1"/>
</dbReference>
<proteinExistence type="inferred from homology"/>
<dbReference type="SUPFAM" id="SSF51569">
    <property type="entry name" value="Aldolase"/>
    <property type="match status" value="1"/>
</dbReference>